<feature type="domain" description="HPr kinase/phosphorylase C-terminal" evidence="16">
    <location>
        <begin position="132"/>
        <end position="298"/>
    </location>
</feature>
<dbReference type="RefSeq" id="WP_324619652.1">
    <property type="nucleotide sequence ID" value="NZ_JAYKOT010000003.1"/>
</dbReference>
<dbReference type="PANTHER" id="PTHR30305">
    <property type="entry name" value="PROTEIN YJDM-RELATED"/>
    <property type="match status" value="1"/>
</dbReference>
<dbReference type="InterPro" id="IPR003755">
    <property type="entry name" value="HPr(Ser)_kin/Pase"/>
</dbReference>
<feature type="active site" description="Proton acceptor; for phosphorylation activity. Proton donor; for dephosphorylation activity" evidence="14">
    <location>
        <position position="178"/>
    </location>
</feature>
<evidence type="ECO:0000256" key="1">
    <source>
        <dbReference type="ARBA" id="ARBA00001120"/>
    </source>
</evidence>
<proteinExistence type="inferred from homology"/>
<feature type="active site" evidence="14">
    <location>
        <position position="139"/>
    </location>
</feature>
<feature type="domain" description="HPr(Ser) kinase/phosphorylase N-terminal" evidence="15">
    <location>
        <begin position="4"/>
        <end position="128"/>
    </location>
</feature>
<dbReference type="GO" id="GO:0004712">
    <property type="term" value="F:protein serine/threonine/tyrosine kinase activity"/>
    <property type="evidence" value="ECO:0007669"/>
    <property type="project" value="UniProtKB-UniRule"/>
</dbReference>
<accession>A0AAW9MY96</accession>
<evidence type="ECO:0000256" key="7">
    <source>
        <dbReference type="ARBA" id="ARBA00022741"/>
    </source>
</evidence>
<dbReference type="InterPro" id="IPR011104">
    <property type="entry name" value="Hpr_kin/Pase_C"/>
</dbReference>
<feature type="binding site" evidence="14">
    <location>
        <position position="161"/>
    </location>
    <ligand>
        <name>Mg(2+)</name>
        <dbReference type="ChEBI" id="CHEBI:18420"/>
    </ligand>
</feature>
<reference evidence="17 18" key="1">
    <citation type="submission" date="2024-01" db="EMBL/GenBank/DDBJ databases">
        <title>Complete genome sequence of Citroniella saccharovorans strain M6.X9, isolated from human fecal sample.</title>
        <authorList>
            <person name="Cheng G."/>
            <person name="Westerholm M."/>
            <person name="Schnurer A."/>
        </authorList>
    </citation>
    <scope>NUCLEOTIDE SEQUENCE [LARGE SCALE GENOMIC DNA]</scope>
    <source>
        <strain evidence="17 18">DSM 29873</strain>
    </source>
</reference>
<feature type="active site" evidence="14">
    <location>
        <position position="243"/>
    </location>
</feature>
<evidence type="ECO:0000256" key="6">
    <source>
        <dbReference type="ARBA" id="ARBA00022723"/>
    </source>
</evidence>
<evidence type="ECO:0000259" key="16">
    <source>
        <dbReference type="Pfam" id="PF07475"/>
    </source>
</evidence>
<evidence type="ECO:0000256" key="3">
    <source>
        <dbReference type="ARBA" id="ARBA00006883"/>
    </source>
</evidence>
<keyword evidence="18" id="KW-1185">Reference proteome</keyword>
<evidence type="ECO:0000259" key="15">
    <source>
        <dbReference type="Pfam" id="PF02603"/>
    </source>
</evidence>
<dbReference type="Pfam" id="PF07475">
    <property type="entry name" value="Hpr_kinase_C"/>
    <property type="match status" value="1"/>
</dbReference>
<dbReference type="GO" id="GO:0005524">
    <property type="term" value="F:ATP binding"/>
    <property type="evidence" value="ECO:0007669"/>
    <property type="project" value="UniProtKB-UniRule"/>
</dbReference>
<comment type="function">
    <text evidence="14">Catalyzes the ATP- as well as the pyrophosphate-dependent phosphorylation of a specific serine residue in HPr, a phosphocarrier protein of the phosphoenolpyruvate-dependent sugar phosphotransferase system (PTS). HprK/P also catalyzes the pyrophosphate-producing, inorganic phosphate-dependent dephosphorylation (phosphorolysis) of seryl-phosphorylated HPr (P-Ser-HPr). The two antagonistic activities of HprK/P are regulated by several intracellular metabolites, which change their concentration in response to the absence or presence of rapidly metabolisable carbon sources (glucose, fructose, etc.) in the growth medium. Therefore, by controlling the phosphorylation state of HPr, HPrK/P is a sensor enzyme that plays a major role in the regulation of carbon metabolism and sugar transport: it mediates carbon catabolite repression (CCR), and regulates PTS-catalyzed carbohydrate uptake and inducer exclusion.</text>
</comment>
<evidence type="ECO:0000256" key="4">
    <source>
        <dbReference type="ARBA" id="ARBA00022527"/>
    </source>
</evidence>
<dbReference type="AlphaFoldDB" id="A0AAW9MY96"/>
<dbReference type="InterPro" id="IPR011126">
    <property type="entry name" value="Hpr_kin/Pase_Hpr_N"/>
</dbReference>
<keyword evidence="8 14" id="KW-0418">Kinase</keyword>
<organism evidence="17 18">
    <name type="scientific">Citroniella saccharovorans</name>
    <dbReference type="NCBI Taxonomy" id="2053367"/>
    <lineage>
        <taxon>Bacteria</taxon>
        <taxon>Bacillati</taxon>
        <taxon>Bacillota</taxon>
        <taxon>Tissierellia</taxon>
        <taxon>Tissierellales</taxon>
        <taxon>Peptoniphilaceae</taxon>
        <taxon>Citroniella</taxon>
    </lineage>
</organism>
<dbReference type="EC" id="2.7.11.-" evidence="14"/>
<evidence type="ECO:0000256" key="11">
    <source>
        <dbReference type="ARBA" id="ARBA00023268"/>
    </source>
</evidence>
<comment type="cofactor">
    <cofactor evidence="2 14">
        <name>Mg(2+)</name>
        <dbReference type="ChEBI" id="CHEBI:18420"/>
    </cofactor>
</comment>
<dbReference type="SUPFAM" id="SSF75138">
    <property type="entry name" value="HprK N-terminal domain-like"/>
    <property type="match status" value="1"/>
</dbReference>
<keyword evidence="11 14" id="KW-0511">Multifunctional enzyme</keyword>
<evidence type="ECO:0000313" key="18">
    <source>
        <dbReference type="Proteomes" id="UP001357733"/>
    </source>
</evidence>
<dbReference type="Proteomes" id="UP001357733">
    <property type="component" value="Unassembled WGS sequence"/>
</dbReference>
<dbReference type="HAMAP" id="MF_01249">
    <property type="entry name" value="HPr_kinase"/>
    <property type="match status" value="1"/>
</dbReference>
<comment type="caution">
    <text evidence="17">The sequence shown here is derived from an EMBL/GenBank/DDBJ whole genome shotgun (WGS) entry which is preliminary data.</text>
</comment>
<dbReference type="EMBL" id="JAYKOT010000003">
    <property type="protein sequence ID" value="MEB3429464.1"/>
    <property type="molecule type" value="Genomic_DNA"/>
</dbReference>
<name>A0AAW9MY96_9FIRM</name>
<gene>
    <name evidence="14 17" type="primary">hprK</name>
    <name evidence="17" type="ORF">VLK81_05475</name>
</gene>
<dbReference type="Gene3D" id="3.40.50.300">
    <property type="entry name" value="P-loop containing nucleotide triphosphate hydrolases"/>
    <property type="match status" value="1"/>
</dbReference>
<keyword evidence="4 14" id="KW-0723">Serine/threonine-protein kinase</keyword>
<evidence type="ECO:0000256" key="10">
    <source>
        <dbReference type="ARBA" id="ARBA00022842"/>
    </source>
</evidence>
<evidence type="ECO:0000256" key="14">
    <source>
        <dbReference type="HAMAP-Rule" id="MF_01249"/>
    </source>
</evidence>
<keyword evidence="12 14" id="KW-0119">Carbohydrate metabolism</keyword>
<comment type="miscellaneous">
    <text evidence="14">Both phosphorylation and phosphorolysis are carried out by the same active site and suggest a common mechanism for both reactions.</text>
</comment>
<dbReference type="InterPro" id="IPR027417">
    <property type="entry name" value="P-loop_NTPase"/>
</dbReference>
<sequence>MKSITIKEIQEKLNLDIIVKSSDFETRSITNDEVNRPGLQLAGYMEGFPFKRLQLIGKVEADYLKEIDDKIKYQRFKDILSYPIPALIFTHNNEISDQIIELAKYHNKTILRTSLTTTRLITRLAKFLDEVFAEEVTIHADLLEVFGMGVLITGDSSVGKSETALDLITRGHRLVADDVVDVVKLDGGLRGQSPKNIRHFLEIRGIGIIDIQRLYGIGSVKPDTFIDVVIHLEPWDDKKEYDRLGLDDYYTEILGEKIPIINVPVKPGRNIAMIVEVAIRNTRQKNLGYNAAVELNKRLIEDMNKK</sequence>
<evidence type="ECO:0000256" key="13">
    <source>
        <dbReference type="ARBA" id="ARBA00047657"/>
    </source>
</evidence>
<dbReference type="Gene3D" id="3.40.1390.20">
    <property type="entry name" value="HprK N-terminal domain-like"/>
    <property type="match status" value="1"/>
</dbReference>
<feature type="region of interest" description="Important for the catalytic mechanism of both phosphorylation and dephosphorylation" evidence="14">
    <location>
        <begin position="201"/>
        <end position="210"/>
    </location>
</feature>
<comment type="catalytic activity">
    <reaction evidence="13 14">
        <text>[HPr protein]-O-phospho-L-serine + phosphate + H(+) = [HPr protein]-L-serine + diphosphate</text>
        <dbReference type="Rhea" id="RHEA:46604"/>
        <dbReference type="Rhea" id="RHEA-COMP:11602"/>
        <dbReference type="Rhea" id="RHEA-COMP:11603"/>
        <dbReference type="ChEBI" id="CHEBI:15378"/>
        <dbReference type="ChEBI" id="CHEBI:29999"/>
        <dbReference type="ChEBI" id="CHEBI:33019"/>
        <dbReference type="ChEBI" id="CHEBI:43474"/>
        <dbReference type="ChEBI" id="CHEBI:83421"/>
    </reaction>
</comment>
<feature type="active site" evidence="14">
    <location>
        <position position="160"/>
    </location>
</feature>
<comment type="domain">
    <text evidence="14">The Walker A ATP-binding motif also binds Pi and PPi.</text>
</comment>
<feature type="region of interest" description="Important for the catalytic mechanism of dephosphorylation" evidence="14">
    <location>
        <begin position="264"/>
        <end position="269"/>
    </location>
</feature>
<dbReference type="FunFam" id="3.40.50.300:FF:000174">
    <property type="entry name" value="HPr kinase/phosphorylase"/>
    <property type="match status" value="1"/>
</dbReference>
<evidence type="ECO:0000256" key="9">
    <source>
        <dbReference type="ARBA" id="ARBA00022840"/>
    </source>
</evidence>
<dbReference type="CDD" id="cd01918">
    <property type="entry name" value="HprK_C"/>
    <property type="match status" value="1"/>
</dbReference>
<evidence type="ECO:0000256" key="8">
    <source>
        <dbReference type="ARBA" id="ARBA00022777"/>
    </source>
</evidence>
<comment type="caution">
    <text evidence="14">Lacks conserved residue(s) required for the propagation of feature annotation.</text>
</comment>
<dbReference type="EC" id="2.7.4.-" evidence="14"/>
<evidence type="ECO:0000313" key="17">
    <source>
        <dbReference type="EMBL" id="MEB3429464.1"/>
    </source>
</evidence>
<dbReference type="InterPro" id="IPR028979">
    <property type="entry name" value="Ser_kin/Pase_Hpr-like_N_sf"/>
</dbReference>
<evidence type="ECO:0000256" key="2">
    <source>
        <dbReference type="ARBA" id="ARBA00001946"/>
    </source>
</evidence>
<keyword evidence="10 14" id="KW-0460">Magnesium</keyword>
<feature type="binding site" evidence="14">
    <location>
        <position position="202"/>
    </location>
    <ligand>
        <name>Mg(2+)</name>
        <dbReference type="ChEBI" id="CHEBI:18420"/>
    </ligand>
</feature>
<dbReference type="GO" id="GO:0004674">
    <property type="term" value="F:protein serine/threonine kinase activity"/>
    <property type="evidence" value="ECO:0007669"/>
    <property type="project" value="UniProtKB-KW"/>
</dbReference>
<dbReference type="GO" id="GO:0000155">
    <property type="term" value="F:phosphorelay sensor kinase activity"/>
    <property type="evidence" value="ECO:0007669"/>
    <property type="project" value="InterPro"/>
</dbReference>
<dbReference type="Pfam" id="PF02603">
    <property type="entry name" value="Hpr_kinase_N"/>
    <property type="match status" value="1"/>
</dbReference>
<dbReference type="GO" id="GO:0006109">
    <property type="term" value="P:regulation of carbohydrate metabolic process"/>
    <property type="evidence" value="ECO:0007669"/>
    <property type="project" value="UniProtKB-UniRule"/>
</dbReference>
<keyword evidence="6 14" id="KW-0479">Metal-binding</keyword>
<keyword evidence="9 14" id="KW-0067">ATP-binding</keyword>
<comment type="catalytic activity">
    <reaction evidence="1 14">
        <text>[HPr protein]-L-serine + ATP = [HPr protein]-O-phospho-L-serine + ADP + H(+)</text>
        <dbReference type="Rhea" id="RHEA:46600"/>
        <dbReference type="Rhea" id="RHEA-COMP:11602"/>
        <dbReference type="Rhea" id="RHEA-COMP:11603"/>
        <dbReference type="ChEBI" id="CHEBI:15378"/>
        <dbReference type="ChEBI" id="CHEBI:29999"/>
        <dbReference type="ChEBI" id="CHEBI:30616"/>
        <dbReference type="ChEBI" id="CHEBI:83421"/>
        <dbReference type="ChEBI" id="CHEBI:456216"/>
    </reaction>
</comment>
<evidence type="ECO:0000256" key="5">
    <source>
        <dbReference type="ARBA" id="ARBA00022679"/>
    </source>
</evidence>
<protein>
    <recommendedName>
        <fullName evidence="14">HPr kinase/phosphorylase</fullName>
        <shortName evidence="14">HPrK/P</shortName>
        <ecNumber evidence="14">2.7.11.-</ecNumber>
        <ecNumber evidence="14">2.7.4.-</ecNumber>
    </recommendedName>
    <alternativeName>
        <fullName evidence="14">HPr(Ser) kinase/phosphorylase</fullName>
    </alternativeName>
</protein>
<keyword evidence="7 14" id="KW-0547">Nucleotide-binding</keyword>
<dbReference type="GO" id="GO:0000287">
    <property type="term" value="F:magnesium ion binding"/>
    <property type="evidence" value="ECO:0007669"/>
    <property type="project" value="UniProtKB-UniRule"/>
</dbReference>
<comment type="similarity">
    <text evidence="3 14">Belongs to the HPrK/P family.</text>
</comment>
<evidence type="ECO:0000256" key="12">
    <source>
        <dbReference type="ARBA" id="ARBA00023277"/>
    </source>
</evidence>
<keyword evidence="5 14" id="KW-0808">Transferase</keyword>
<dbReference type="PANTHER" id="PTHR30305:SF1">
    <property type="entry name" value="HPR KINASE_PHOSPHORYLASE"/>
    <property type="match status" value="1"/>
</dbReference>
<comment type="subunit">
    <text evidence="14">Homohexamer.</text>
</comment>
<dbReference type="SUPFAM" id="SSF53795">
    <property type="entry name" value="PEP carboxykinase-like"/>
    <property type="match status" value="1"/>
</dbReference>
<dbReference type="NCBIfam" id="TIGR00679">
    <property type="entry name" value="hpr-ser"/>
    <property type="match status" value="1"/>
</dbReference>